<gene>
    <name evidence="1" type="ORF">Hgul01_04625</name>
</gene>
<evidence type="ECO:0000313" key="2">
    <source>
        <dbReference type="Proteomes" id="UP001428290"/>
    </source>
</evidence>
<dbReference type="InterPro" id="IPR010310">
    <property type="entry name" value="T7SS_ESAT-6-like"/>
</dbReference>
<dbReference type="Pfam" id="PF06013">
    <property type="entry name" value="WXG100"/>
    <property type="match status" value="1"/>
</dbReference>
<name>A0ABP9X5X3_9CHLR</name>
<dbReference type="Gene3D" id="1.10.287.1060">
    <property type="entry name" value="ESAT-6-like"/>
    <property type="match status" value="1"/>
</dbReference>
<dbReference type="NCBIfam" id="TIGR03930">
    <property type="entry name" value="WXG100_ESAT6"/>
    <property type="match status" value="1"/>
</dbReference>
<dbReference type="Proteomes" id="UP001428290">
    <property type="component" value="Unassembled WGS sequence"/>
</dbReference>
<dbReference type="EMBL" id="BAABRU010000024">
    <property type="protein sequence ID" value="GAA5530802.1"/>
    <property type="molecule type" value="Genomic_DNA"/>
</dbReference>
<dbReference type="SUPFAM" id="SSF140453">
    <property type="entry name" value="EsxAB dimer-like"/>
    <property type="match status" value="1"/>
</dbReference>
<accession>A0ABP9X5X3</accession>
<dbReference type="InterPro" id="IPR036689">
    <property type="entry name" value="ESAT-6-like_sf"/>
</dbReference>
<keyword evidence="2" id="KW-1185">Reference proteome</keyword>
<sequence>MVAPIIQVQYDQLEAVAARFQRATTTITSLRQQLQRTVAQLHHDWHGAAATAFFQQYQGELQPALDRLIVLLQTGGTVVMGIHAGMQAAEAEAAALFTGDFGDILLGGRGAALGAVAGLRAAPPAPRVGVHALPGGPLYDGSGNLRRFDLSLAEFEMLTASERIAWVEALERHAGTPNWFHNIQDIITYFDESPILGHMGPGTWASWADAGVLEAMQNGYHAHTLKREGLPLPAGFNDCAGAAPAWQAFFDARARGVSDVESLPLWALAEQRGVNYGADAANLRAGVPVPGTAAGDLIPDFVAYGNTYRFIARLEGGGETFVQSYGPWVGDQIGGGIAHDVVDPFASAAGHLPWIGADVERGLRDGADWAGSGLGSEAGDAATVPGFGNWFFDPRSTVPSTPATVLPGFVIPDERGPTYFMAKATEAGAIPPLPGMTPAGGQMTLYNGTTVLPSGDAILLDGTIIGTDGTITKPGGGRIPLAGTRLNPDGSYTLSDGTLAR</sequence>
<protein>
    <recommendedName>
        <fullName evidence="3">WXG100 family type VII secretion target</fullName>
    </recommendedName>
</protein>
<proteinExistence type="predicted"/>
<evidence type="ECO:0008006" key="3">
    <source>
        <dbReference type="Google" id="ProtNLM"/>
    </source>
</evidence>
<dbReference type="RefSeq" id="WP_345724398.1">
    <property type="nucleotide sequence ID" value="NZ_BAABRU010000024.1"/>
</dbReference>
<evidence type="ECO:0000313" key="1">
    <source>
        <dbReference type="EMBL" id="GAA5530802.1"/>
    </source>
</evidence>
<reference evidence="1 2" key="1">
    <citation type="submission" date="2024-02" db="EMBL/GenBank/DDBJ databases">
        <title>Herpetosiphon gulosus NBRC 112829.</title>
        <authorList>
            <person name="Ichikawa N."/>
            <person name="Katano-Makiyama Y."/>
            <person name="Hidaka K."/>
        </authorList>
    </citation>
    <scope>NUCLEOTIDE SEQUENCE [LARGE SCALE GENOMIC DNA]</scope>
    <source>
        <strain evidence="1 2">NBRC 112829</strain>
    </source>
</reference>
<comment type="caution">
    <text evidence="1">The sequence shown here is derived from an EMBL/GenBank/DDBJ whole genome shotgun (WGS) entry which is preliminary data.</text>
</comment>
<organism evidence="1 2">
    <name type="scientific">Herpetosiphon gulosus</name>
    <dbReference type="NCBI Taxonomy" id="1973496"/>
    <lineage>
        <taxon>Bacteria</taxon>
        <taxon>Bacillati</taxon>
        <taxon>Chloroflexota</taxon>
        <taxon>Chloroflexia</taxon>
        <taxon>Herpetosiphonales</taxon>
        <taxon>Herpetosiphonaceae</taxon>
        <taxon>Herpetosiphon</taxon>
    </lineage>
</organism>